<dbReference type="Pfam" id="PF02656">
    <property type="entry name" value="DUF202"/>
    <property type="match status" value="1"/>
</dbReference>
<dbReference type="RefSeq" id="WP_211336104.1">
    <property type="nucleotide sequence ID" value="NZ_RKHK01000001.1"/>
</dbReference>
<comment type="subcellular location">
    <subcellularLocation>
        <location evidence="1">Endomembrane system</location>
        <topology evidence="1">Multi-pass membrane protein</topology>
    </subcellularLocation>
</comment>
<dbReference type="Proteomes" id="UP000280668">
    <property type="component" value="Unassembled WGS sequence"/>
</dbReference>
<dbReference type="GO" id="GO:0012505">
    <property type="term" value="C:endomembrane system"/>
    <property type="evidence" value="ECO:0007669"/>
    <property type="project" value="UniProtKB-SubCell"/>
</dbReference>
<keyword evidence="2 5" id="KW-0812">Transmembrane</keyword>
<proteinExistence type="predicted"/>
<evidence type="ECO:0000256" key="1">
    <source>
        <dbReference type="ARBA" id="ARBA00004127"/>
    </source>
</evidence>
<reference evidence="7 8" key="1">
    <citation type="submission" date="2018-11" db="EMBL/GenBank/DDBJ databases">
        <title>Sequencing the genomes of 1000 actinobacteria strains.</title>
        <authorList>
            <person name="Klenk H.-P."/>
        </authorList>
    </citation>
    <scope>NUCLEOTIDE SEQUENCE [LARGE SCALE GENOMIC DNA]</scope>
    <source>
        <strain evidence="7 8">DSM 11294</strain>
    </source>
</reference>
<keyword evidence="4 5" id="KW-0472">Membrane</keyword>
<dbReference type="EMBL" id="RKHK01000001">
    <property type="protein sequence ID" value="ROR73677.1"/>
    <property type="molecule type" value="Genomic_DNA"/>
</dbReference>
<feature type="domain" description="DUF202" evidence="6">
    <location>
        <begin position="5"/>
        <end position="66"/>
    </location>
</feature>
<evidence type="ECO:0000256" key="3">
    <source>
        <dbReference type="ARBA" id="ARBA00022989"/>
    </source>
</evidence>
<evidence type="ECO:0000313" key="8">
    <source>
        <dbReference type="Proteomes" id="UP000280668"/>
    </source>
</evidence>
<dbReference type="InterPro" id="IPR003807">
    <property type="entry name" value="DUF202"/>
</dbReference>
<dbReference type="AlphaFoldDB" id="A0A3N2BEJ4"/>
<keyword evidence="8" id="KW-1185">Reference proteome</keyword>
<sequence length="122" mass="12358">MPPWDPGLQPERTELAWRRTILAATAGLAIAGRYAGASQPVLAMVLPALAVALGLVALRLVSSRVRAIDTALRAAGPDGPGSRTSERATARPMPGGGMLMATAGAAATALLAATWYVVSAAL</sequence>
<feature type="transmembrane region" description="Helical" evidence="5">
    <location>
        <begin position="97"/>
        <end position="118"/>
    </location>
</feature>
<evidence type="ECO:0000256" key="4">
    <source>
        <dbReference type="ARBA" id="ARBA00023136"/>
    </source>
</evidence>
<evidence type="ECO:0000256" key="2">
    <source>
        <dbReference type="ARBA" id="ARBA00022692"/>
    </source>
</evidence>
<accession>A0A3N2BEJ4</accession>
<evidence type="ECO:0000259" key="6">
    <source>
        <dbReference type="Pfam" id="PF02656"/>
    </source>
</evidence>
<gene>
    <name evidence="7" type="ORF">EDD31_2065</name>
</gene>
<evidence type="ECO:0000256" key="5">
    <source>
        <dbReference type="SAM" id="Phobius"/>
    </source>
</evidence>
<evidence type="ECO:0000313" key="7">
    <source>
        <dbReference type="EMBL" id="ROR73677.1"/>
    </source>
</evidence>
<protein>
    <submittedName>
        <fullName evidence="7">Uncharacterized protein DUF202</fullName>
    </submittedName>
</protein>
<comment type="caution">
    <text evidence="7">The sequence shown here is derived from an EMBL/GenBank/DDBJ whole genome shotgun (WGS) entry which is preliminary data.</text>
</comment>
<name>A0A3N2BEJ4_9MICO</name>
<feature type="transmembrane region" description="Helical" evidence="5">
    <location>
        <begin position="41"/>
        <end position="61"/>
    </location>
</feature>
<organism evidence="7 8">
    <name type="scientific">Bogoriella caseilytica</name>
    <dbReference type="NCBI Taxonomy" id="56055"/>
    <lineage>
        <taxon>Bacteria</taxon>
        <taxon>Bacillati</taxon>
        <taxon>Actinomycetota</taxon>
        <taxon>Actinomycetes</taxon>
        <taxon>Micrococcales</taxon>
        <taxon>Bogoriellaceae</taxon>
        <taxon>Bogoriella</taxon>
    </lineage>
</organism>
<keyword evidence="3 5" id="KW-1133">Transmembrane helix</keyword>